<reference evidence="1" key="1">
    <citation type="journal article" date="2016" name="Int. J. Mol. Sci.">
        <title>Comparative genomics of the extreme acidophile Acidithiobacillus thiooxidans reveals intraspecific divergence and niche adaptation.</title>
        <authorList>
            <person name="Zhang X."/>
            <person name="Feng X."/>
            <person name="Tao J."/>
            <person name="Ma L."/>
            <person name="Xiao Y."/>
            <person name="Liang Y."/>
            <person name="Liu X."/>
            <person name="Yin H."/>
        </authorList>
    </citation>
    <scope>NUCLEOTIDE SEQUENCE [LARGE SCALE GENOMIC DNA]</scope>
    <source>
        <strain evidence="1">DXS-W</strain>
    </source>
</reference>
<gene>
    <name evidence="1" type="ORF">A6M23_14670</name>
</gene>
<dbReference type="Proteomes" id="UP000095008">
    <property type="component" value="Unassembled WGS sequence"/>
</dbReference>
<evidence type="ECO:0000313" key="1">
    <source>
        <dbReference type="EMBL" id="OCX69882.1"/>
    </source>
</evidence>
<dbReference type="AlphaFoldDB" id="A0A1C2I1K9"/>
<name>A0A1C2I1K9_ACITH</name>
<proteinExistence type="predicted"/>
<organism evidence="1 2">
    <name type="scientific">Acidithiobacillus thiooxidans</name>
    <name type="common">Thiobacillus thiooxidans</name>
    <dbReference type="NCBI Taxonomy" id="930"/>
    <lineage>
        <taxon>Bacteria</taxon>
        <taxon>Pseudomonadati</taxon>
        <taxon>Pseudomonadota</taxon>
        <taxon>Acidithiobacillia</taxon>
        <taxon>Acidithiobacillales</taxon>
        <taxon>Acidithiobacillaceae</taxon>
        <taxon>Acidithiobacillus</taxon>
    </lineage>
</organism>
<accession>A0A1C2I1K9</accession>
<comment type="caution">
    <text evidence="1">The sequence shown here is derived from an EMBL/GenBank/DDBJ whole genome shotgun (WGS) entry which is preliminary data.</text>
</comment>
<sequence length="88" mass="9901">MEINLRFLPGPGKHYFLYLVAFNHESKLENCLVVHRMCPALLPGMNHGNFAALGESKMDAQLWVLQDQTSPEKKVWGLILVDDGSAFT</sequence>
<dbReference type="EMBL" id="LWRY01000187">
    <property type="protein sequence ID" value="OCX69882.1"/>
    <property type="molecule type" value="Genomic_DNA"/>
</dbReference>
<protein>
    <submittedName>
        <fullName evidence="1">Uncharacterized protein</fullName>
    </submittedName>
</protein>
<evidence type="ECO:0000313" key="2">
    <source>
        <dbReference type="Proteomes" id="UP000095008"/>
    </source>
</evidence>
<keyword evidence="2" id="KW-1185">Reference proteome</keyword>